<sequence>MSYVRSGEGVNGPALAHRSGRPQQESHGLLSRWFSFRGPEQVTSTSQPRADRPTYNIADYLPPPLEDRTIQRIVDEVKEHLHNHVEFFYISSASDTSPAHTHTPGEAPGSSQYDPPEPPAATYDISIRAEVKRVIATRVIRGIQPFDYSDEAGSLLPHEISDFLARVPNPALVKNDPVYASISSQWRVFGWYMLSHSEIREDNERVFERRLEREVQSLILNLEQQLQPYVDKSKAEEARKEHLAQLVRLVAGLGRTLSAQPASYDFSWDYVPDDLEEPDSEPQETRKDRRGKSRATDEGRRSRPRAYYEYDIRVIFPALLKKNNSPGPKSHRRICVCEPELEKLQIKPLKRRTTGQVPVRVADR</sequence>
<protein>
    <submittedName>
        <fullName evidence="2">Uncharacterized protein</fullName>
    </submittedName>
</protein>
<name>A0A1C1CDL7_9EURO</name>
<comment type="caution">
    <text evidence="2">The sequence shown here is derived from an EMBL/GenBank/DDBJ whole genome shotgun (WGS) entry which is preliminary data.</text>
</comment>
<dbReference type="VEuPathDB" id="FungiDB:CLCR_02002"/>
<reference evidence="3" key="1">
    <citation type="submission" date="2015-07" db="EMBL/GenBank/DDBJ databases">
        <authorList>
            <person name="Teixeira M.M."/>
            <person name="Souza R.C."/>
            <person name="Almeida L.G."/>
            <person name="Vicente V.A."/>
            <person name="de Hoog S."/>
            <person name="Bocca A.L."/>
            <person name="de Almeida S.R."/>
            <person name="Vasconcelos A.T."/>
            <person name="Felipe M.S."/>
        </authorList>
    </citation>
    <scope>NUCLEOTIDE SEQUENCE [LARGE SCALE GENOMIC DNA]</scope>
    <source>
        <strain evidence="3">KSF</strain>
    </source>
</reference>
<evidence type="ECO:0000313" key="2">
    <source>
        <dbReference type="EMBL" id="OCT46620.1"/>
    </source>
</evidence>
<proteinExistence type="predicted"/>
<dbReference type="VEuPathDB" id="FungiDB:G647_01347"/>
<dbReference type="Proteomes" id="UP000094526">
    <property type="component" value="Unassembled WGS sequence"/>
</dbReference>
<feature type="region of interest" description="Disordered" evidence="1">
    <location>
        <begin position="275"/>
        <end position="302"/>
    </location>
</feature>
<evidence type="ECO:0000256" key="1">
    <source>
        <dbReference type="SAM" id="MobiDB-lite"/>
    </source>
</evidence>
<accession>A0A1C1CDL7</accession>
<gene>
    <name evidence="2" type="ORF">CLCR_02002</name>
</gene>
<organism evidence="2 3">
    <name type="scientific">Cladophialophora carrionii</name>
    <dbReference type="NCBI Taxonomy" id="86049"/>
    <lineage>
        <taxon>Eukaryota</taxon>
        <taxon>Fungi</taxon>
        <taxon>Dikarya</taxon>
        <taxon>Ascomycota</taxon>
        <taxon>Pezizomycotina</taxon>
        <taxon>Eurotiomycetes</taxon>
        <taxon>Chaetothyriomycetidae</taxon>
        <taxon>Chaetothyriales</taxon>
        <taxon>Herpotrichiellaceae</taxon>
        <taxon>Cladophialophora</taxon>
    </lineage>
</organism>
<evidence type="ECO:0000313" key="3">
    <source>
        <dbReference type="Proteomes" id="UP000094526"/>
    </source>
</evidence>
<feature type="region of interest" description="Disordered" evidence="1">
    <location>
        <begin position="95"/>
        <end position="121"/>
    </location>
</feature>
<dbReference type="AlphaFoldDB" id="A0A1C1CDL7"/>
<keyword evidence="3" id="KW-1185">Reference proteome</keyword>
<dbReference type="EMBL" id="LGRB01000015">
    <property type="protein sequence ID" value="OCT46620.1"/>
    <property type="molecule type" value="Genomic_DNA"/>
</dbReference>
<feature type="region of interest" description="Disordered" evidence="1">
    <location>
        <begin position="1"/>
        <end position="60"/>
    </location>
</feature>